<feature type="transmembrane region" description="Helical" evidence="2">
    <location>
        <begin position="202"/>
        <end position="223"/>
    </location>
</feature>
<gene>
    <name evidence="3" type="ORF">A5810_000856</name>
</gene>
<keyword evidence="1" id="KW-0175">Coiled coil</keyword>
<proteinExistence type="predicted"/>
<dbReference type="AlphaFoldDB" id="A0A242BHT5"/>
<keyword evidence="2" id="KW-1133">Transmembrane helix</keyword>
<comment type="caution">
    <text evidence="3">The sequence shown here is derived from an EMBL/GenBank/DDBJ whole genome shotgun (WGS) entry which is preliminary data.</text>
</comment>
<accession>A0A242BHT5</accession>
<evidence type="ECO:0000256" key="1">
    <source>
        <dbReference type="SAM" id="Coils"/>
    </source>
</evidence>
<feature type="transmembrane region" description="Helical" evidence="2">
    <location>
        <begin position="160"/>
        <end position="182"/>
    </location>
</feature>
<organism evidence="3 4">
    <name type="scientific">Enterococcus faecium</name>
    <name type="common">Streptococcus faecium</name>
    <dbReference type="NCBI Taxonomy" id="1352"/>
    <lineage>
        <taxon>Bacteria</taxon>
        <taxon>Bacillati</taxon>
        <taxon>Bacillota</taxon>
        <taxon>Bacilli</taxon>
        <taxon>Lactobacillales</taxon>
        <taxon>Enterococcaceae</taxon>
        <taxon>Enterococcus</taxon>
    </lineage>
</organism>
<dbReference type="Proteomes" id="UP000194885">
    <property type="component" value="Unassembled WGS sequence"/>
</dbReference>
<keyword evidence="2" id="KW-0472">Membrane</keyword>
<feature type="coiled-coil region" evidence="1">
    <location>
        <begin position="115"/>
        <end position="156"/>
    </location>
</feature>
<name>A0A242BHT5_ENTFC</name>
<reference evidence="3 4" key="1">
    <citation type="submission" date="2017-05" db="EMBL/GenBank/DDBJ databases">
        <title>The Genome Sequence of Enterococcus faecium 7H8_DIV0219.</title>
        <authorList>
            <consortium name="The Broad Institute Genomics Platform"/>
            <consortium name="The Broad Institute Genomic Center for Infectious Diseases"/>
            <person name="Earl A."/>
            <person name="Manson A."/>
            <person name="Schwartman J."/>
            <person name="Gilmore M."/>
            <person name="Abouelleil A."/>
            <person name="Cao P."/>
            <person name="Chapman S."/>
            <person name="Cusick C."/>
            <person name="Shea T."/>
            <person name="Young S."/>
            <person name="Neafsey D."/>
            <person name="Nusbaum C."/>
            <person name="Birren B."/>
        </authorList>
    </citation>
    <scope>NUCLEOTIDE SEQUENCE [LARGE SCALE GENOMIC DNA]</scope>
    <source>
        <strain evidence="3 4">7H8_DIV0219</strain>
    </source>
</reference>
<keyword evidence="2" id="KW-0812">Transmembrane</keyword>
<evidence type="ECO:0000256" key="2">
    <source>
        <dbReference type="SAM" id="Phobius"/>
    </source>
</evidence>
<evidence type="ECO:0000313" key="3">
    <source>
        <dbReference type="EMBL" id="OTN94612.1"/>
    </source>
</evidence>
<sequence>MVKNSERISESFVELVLRSYNENDLKKNKQSIIDLLKAIDGLNSPSPYDQLTTYIFENDKDNADELIALFDESQAIFENSLKEGESYPNIDSFFNSIRRHIKLAIIQQKHIVASSKEALKISEEAEKNINQTEEKIKKLEKDLNKAEETIKNMEKIKGSIYTEFIAILGIFSALIFGLFGGFDGLSKAIVSLSSKWSMGKVLTISSGIMLCLTLLIFALLQWVARITGRKLTSCDCYKEGKECTHSLFRRHRTLFSIIFSFIFVFILGEYIESYENIYGIYPWC</sequence>
<protein>
    <submittedName>
        <fullName evidence="3">Uncharacterized protein</fullName>
    </submittedName>
</protein>
<dbReference type="EMBL" id="NGKW01000002">
    <property type="protein sequence ID" value="OTN94612.1"/>
    <property type="molecule type" value="Genomic_DNA"/>
</dbReference>
<evidence type="ECO:0000313" key="4">
    <source>
        <dbReference type="Proteomes" id="UP000194885"/>
    </source>
</evidence>
<dbReference type="RefSeq" id="WP_086323126.1">
    <property type="nucleotide sequence ID" value="NZ_NGKW01000002.1"/>
</dbReference>
<feature type="transmembrane region" description="Helical" evidence="2">
    <location>
        <begin position="254"/>
        <end position="271"/>
    </location>
</feature>